<feature type="compositionally biased region" description="Polar residues" evidence="1">
    <location>
        <begin position="238"/>
        <end position="248"/>
    </location>
</feature>
<protein>
    <submittedName>
        <fullName evidence="2">Uncharacterized protein</fullName>
    </submittedName>
</protein>
<keyword evidence="3" id="KW-1185">Reference proteome</keyword>
<feature type="region of interest" description="Disordered" evidence="1">
    <location>
        <begin position="226"/>
        <end position="248"/>
    </location>
</feature>
<name>A0A3N4HA89_ASCIM</name>
<feature type="compositionally biased region" description="Polar residues" evidence="1">
    <location>
        <begin position="180"/>
        <end position="190"/>
    </location>
</feature>
<dbReference type="Proteomes" id="UP000275078">
    <property type="component" value="Unassembled WGS sequence"/>
</dbReference>
<feature type="non-terminal residue" evidence="2">
    <location>
        <position position="248"/>
    </location>
</feature>
<dbReference type="AlphaFoldDB" id="A0A3N4HA89"/>
<evidence type="ECO:0000256" key="1">
    <source>
        <dbReference type="SAM" id="MobiDB-lite"/>
    </source>
</evidence>
<sequence length="248" mass="26579">MSKDEYKELKEKMRAGIEKQHSTSRKRWAKVLAGRHGPSSRVMLERMAIAAKVEPEVKRLQAKHKAIADRQRNDELRRLGAQIEETYMAIVGCRGLPRARSSRGHEAPAVLHSQPEEVNVALANTTSSSTQAGDVNSADAVHYSASSSVLAAASASCIHANDAVVVHSVRESGSGDDAVKTNSAPINTGGSKILSDRDTDIPDCSTSSLSTRTRILLSDGSVGLERMRSSSSRLDSSNGIRASSNKDS</sequence>
<reference evidence="2 3" key="1">
    <citation type="journal article" date="2018" name="Nat. Ecol. Evol.">
        <title>Pezizomycetes genomes reveal the molecular basis of ectomycorrhizal truffle lifestyle.</title>
        <authorList>
            <person name="Murat C."/>
            <person name="Payen T."/>
            <person name="Noel B."/>
            <person name="Kuo A."/>
            <person name="Morin E."/>
            <person name="Chen J."/>
            <person name="Kohler A."/>
            <person name="Krizsan K."/>
            <person name="Balestrini R."/>
            <person name="Da Silva C."/>
            <person name="Montanini B."/>
            <person name="Hainaut M."/>
            <person name="Levati E."/>
            <person name="Barry K.W."/>
            <person name="Belfiori B."/>
            <person name="Cichocki N."/>
            <person name="Clum A."/>
            <person name="Dockter R.B."/>
            <person name="Fauchery L."/>
            <person name="Guy J."/>
            <person name="Iotti M."/>
            <person name="Le Tacon F."/>
            <person name="Lindquist E.A."/>
            <person name="Lipzen A."/>
            <person name="Malagnac F."/>
            <person name="Mello A."/>
            <person name="Molinier V."/>
            <person name="Miyauchi S."/>
            <person name="Poulain J."/>
            <person name="Riccioni C."/>
            <person name="Rubini A."/>
            <person name="Sitrit Y."/>
            <person name="Splivallo R."/>
            <person name="Traeger S."/>
            <person name="Wang M."/>
            <person name="Zifcakova L."/>
            <person name="Wipf D."/>
            <person name="Zambonelli A."/>
            <person name="Paolocci F."/>
            <person name="Nowrousian M."/>
            <person name="Ottonello S."/>
            <person name="Baldrian P."/>
            <person name="Spatafora J.W."/>
            <person name="Henrissat B."/>
            <person name="Nagy L.G."/>
            <person name="Aury J.M."/>
            <person name="Wincker P."/>
            <person name="Grigoriev I.V."/>
            <person name="Bonfante P."/>
            <person name="Martin F.M."/>
        </authorList>
    </citation>
    <scope>NUCLEOTIDE SEQUENCE [LARGE SCALE GENOMIC DNA]</scope>
    <source>
        <strain evidence="2 3">RN42</strain>
    </source>
</reference>
<organism evidence="2 3">
    <name type="scientific">Ascobolus immersus RN42</name>
    <dbReference type="NCBI Taxonomy" id="1160509"/>
    <lineage>
        <taxon>Eukaryota</taxon>
        <taxon>Fungi</taxon>
        <taxon>Dikarya</taxon>
        <taxon>Ascomycota</taxon>
        <taxon>Pezizomycotina</taxon>
        <taxon>Pezizomycetes</taxon>
        <taxon>Pezizales</taxon>
        <taxon>Ascobolaceae</taxon>
        <taxon>Ascobolus</taxon>
    </lineage>
</organism>
<evidence type="ECO:0000313" key="3">
    <source>
        <dbReference type="Proteomes" id="UP000275078"/>
    </source>
</evidence>
<proteinExistence type="predicted"/>
<feature type="region of interest" description="Disordered" evidence="1">
    <location>
        <begin position="172"/>
        <end position="206"/>
    </location>
</feature>
<accession>A0A3N4HA89</accession>
<dbReference type="EMBL" id="ML120043">
    <property type="protein sequence ID" value="RPA70817.1"/>
    <property type="molecule type" value="Genomic_DNA"/>
</dbReference>
<gene>
    <name evidence="2" type="ORF">BJ508DRAFT_316176</name>
</gene>
<evidence type="ECO:0000313" key="2">
    <source>
        <dbReference type="EMBL" id="RPA70817.1"/>
    </source>
</evidence>